<feature type="domain" description="Nitroreductase" evidence="2">
    <location>
        <begin position="143"/>
        <end position="313"/>
    </location>
</feature>
<feature type="region of interest" description="Disordered" evidence="1">
    <location>
        <begin position="313"/>
        <end position="357"/>
    </location>
</feature>
<evidence type="ECO:0000259" key="2">
    <source>
        <dbReference type="Pfam" id="PF00881"/>
    </source>
</evidence>
<dbReference type="InterPro" id="IPR020051">
    <property type="entry name" value="SagB-type_dehydrogenase"/>
</dbReference>
<dbReference type="NCBIfam" id="TIGR03605">
    <property type="entry name" value="antibiot_sagB"/>
    <property type="match status" value="1"/>
</dbReference>
<evidence type="ECO:0000313" key="3">
    <source>
        <dbReference type="EMBL" id="OUE24646.1"/>
    </source>
</evidence>
<sequence length="357" mass="36115">MSITDIGTAPARATADGPGGTGAESRPASVPAPAPAPAPASAGSVGPIFSVGGAVERAAGDLAEDFHEASKITRITHPGWTDVRYAQQLAQEAQGVADAGPGGATSAPRLLPALALPRALPLPHGLGATMAARRSADPDELAAPLALAELATVLRLAYGPRGDGGTGRFVPSAGGLYPLDLHVVVRAAEGVAAGIHQLDPLDEALVDVSGLDRAGRLARFRRAAPTAMAPLAEQAAVTIVITGSFERSRTKYGLRGYRLTLLEAGHVAQNALLVATALGLPSIGWVGFVDHELDAVLGLDGVTQSSLYAVSLGGRPHPGGTGSAPAAGRRPPARRPPDPHAAATGARHFAEEEAPHD</sequence>
<evidence type="ECO:0000256" key="1">
    <source>
        <dbReference type="SAM" id="MobiDB-lite"/>
    </source>
</evidence>
<dbReference type="AlphaFoldDB" id="A0A251YK61"/>
<protein>
    <submittedName>
        <fullName evidence="3">Nitroreductase family protein</fullName>
    </submittedName>
</protein>
<name>A0A251YK61_9MICO</name>
<dbReference type="Pfam" id="PF00881">
    <property type="entry name" value="Nitroreductase"/>
    <property type="match status" value="1"/>
</dbReference>
<feature type="region of interest" description="Disordered" evidence="1">
    <location>
        <begin position="1"/>
        <end position="42"/>
    </location>
</feature>
<accession>A0A251YK61</accession>
<dbReference type="InterPro" id="IPR000415">
    <property type="entry name" value="Nitroreductase-like"/>
</dbReference>
<dbReference type="Gene3D" id="3.40.109.10">
    <property type="entry name" value="NADH Oxidase"/>
    <property type="match status" value="1"/>
</dbReference>
<dbReference type="EMBL" id="MDJY01000033">
    <property type="protein sequence ID" value="OUE24646.1"/>
    <property type="molecule type" value="Genomic_DNA"/>
</dbReference>
<gene>
    <name evidence="3" type="ORF">BFL36_06125</name>
</gene>
<dbReference type="RefSeq" id="WP_086517103.1">
    <property type="nucleotide sequence ID" value="NZ_MDJY01000033.1"/>
</dbReference>
<dbReference type="PANTHER" id="PTHR43745">
    <property type="entry name" value="NITROREDUCTASE MJ1384-RELATED"/>
    <property type="match status" value="1"/>
</dbReference>
<organism evidence="3 4">
    <name type="scientific">Clavibacter michiganensis</name>
    <dbReference type="NCBI Taxonomy" id="28447"/>
    <lineage>
        <taxon>Bacteria</taxon>
        <taxon>Bacillati</taxon>
        <taxon>Actinomycetota</taxon>
        <taxon>Actinomycetes</taxon>
        <taxon>Micrococcales</taxon>
        <taxon>Microbacteriaceae</taxon>
        <taxon>Clavibacter</taxon>
    </lineage>
</organism>
<dbReference type="CDD" id="cd02142">
    <property type="entry name" value="McbC_SagB-like_oxidoreductase"/>
    <property type="match status" value="1"/>
</dbReference>
<dbReference type="SUPFAM" id="SSF55469">
    <property type="entry name" value="FMN-dependent nitroreductase-like"/>
    <property type="match status" value="1"/>
</dbReference>
<dbReference type="PANTHER" id="PTHR43745:SF2">
    <property type="entry name" value="NITROREDUCTASE MJ1384-RELATED"/>
    <property type="match status" value="1"/>
</dbReference>
<comment type="caution">
    <text evidence="3">The sequence shown here is derived from an EMBL/GenBank/DDBJ whole genome shotgun (WGS) entry which is preliminary data.</text>
</comment>
<feature type="compositionally biased region" description="Basic and acidic residues" evidence="1">
    <location>
        <begin position="348"/>
        <end position="357"/>
    </location>
</feature>
<proteinExistence type="predicted"/>
<dbReference type="InterPro" id="IPR029479">
    <property type="entry name" value="Nitroreductase"/>
</dbReference>
<evidence type="ECO:0000313" key="4">
    <source>
        <dbReference type="Proteomes" id="UP000195011"/>
    </source>
</evidence>
<reference evidence="3 4" key="1">
    <citation type="submission" date="2016-08" db="EMBL/GenBank/DDBJ databases">
        <title>Genome sequence of Clavibacter michiganensis spp strain CFBP8017.</title>
        <authorList>
            <person name="Thapa S.P."/>
            <person name="Coaker G."/>
            <person name="Jacques M.-A."/>
        </authorList>
    </citation>
    <scope>NUCLEOTIDE SEQUENCE [LARGE SCALE GENOMIC DNA]</scope>
    <source>
        <strain evidence="3">CFBP8017</strain>
    </source>
</reference>
<dbReference type="GO" id="GO:0016491">
    <property type="term" value="F:oxidoreductase activity"/>
    <property type="evidence" value="ECO:0007669"/>
    <property type="project" value="InterPro"/>
</dbReference>
<dbReference type="Proteomes" id="UP000195011">
    <property type="component" value="Unassembled WGS sequence"/>
</dbReference>
<dbReference type="InterPro" id="IPR052544">
    <property type="entry name" value="Bacteriocin_Proc_Enz"/>
</dbReference>